<dbReference type="Proteomes" id="UP000683360">
    <property type="component" value="Unassembled WGS sequence"/>
</dbReference>
<gene>
    <name evidence="2" type="ORF">MEDL_12906</name>
</gene>
<feature type="region of interest" description="Disordered" evidence="1">
    <location>
        <begin position="1"/>
        <end position="24"/>
    </location>
</feature>
<sequence length="286" mass="31877">MEIRQGRVDTQPQSLASEENAESGDMSKLIEKDLVKLHQLEFRHKLDIADPINFINAVQVLIAYQDAHCFDRKDIENLPGSAFIGNTEICLDKRVQVTTKSDIVLVPGAYSVDILSKTVTGKREKASCCVSCRGESDNGWVKNLEHSVNKNHIGMAQEKRRHSNACSEANGNKMSVHAEKPIYQWFNPDILAKHGGDLLLLDQFFTGQLDGTDGLREYCPGVIVVGTEVTFTVLEIKTGHLTDVKNKLCEGGQATIFYSKPMDLLLKEDRDVLVEAFTRLNNCLVD</sequence>
<organism evidence="2 3">
    <name type="scientific">Mytilus edulis</name>
    <name type="common">Blue mussel</name>
    <dbReference type="NCBI Taxonomy" id="6550"/>
    <lineage>
        <taxon>Eukaryota</taxon>
        <taxon>Metazoa</taxon>
        <taxon>Spiralia</taxon>
        <taxon>Lophotrochozoa</taxon>
        <taxon>Mollusca</taxon>
        <taxon>Bivalvia</taxon>
        <taxon>Autobranchia</taxon>
        <taxon>Pteriomorphia</taxon>
        <taxon>Mytilida</taxon>
        <taxon>Mytiloidea</taxon>
        <taxon>Mytilidae</taxon>
        <taxon>Mytilinae</taxon>
        <taxon>Mytilus</taxon>
    </lineage>
</organism>
<dbReference type="OrthoDB" id="6115935at2759"/>
<protein>
    <submittedName>
        <fullName evidence="2">Uncharacterized protein</fullName>
    </submittedName>
</protein>
<comment type="caution">
    <text evidence="2">The sequence shown here is derived from an EMBL/GenBank/DDBJ whole genome shotgun (WGS) entry which is preliminary data.</text>
</comment>
<evidence type="ECO:0000256" key="1">
    <source>
        <dbReference type="SAM" id="MobiDB-lite"/>
    </source>
</evidence>
<dbReference type="EMBL" id="CAJPWZ010000665">
    <property type="protein sequence ID" value="CAG2198125.1"/>
    <property type="molecule type" value="Genomic_DNA"/>
</dbReference>
<name>A0A8S3QUU2_MYTED</name>
<proteinExistence type="predicted"/>
<keyword evidence="3" id="KW-1185">Reference proteome</keyword>
<feature type="compositionally biased region" description="Polar residues" evidence="1">
    <location>
        <begin position="8"/>
        <end position="17"/>
    </location>
</feature>
<accession>A0A8S3QUU2</accession>
<reference evidence="2" key="1">
    <citation type="submission" date="2021-03" db="EMBL/GenBank/DDBJ databases">
        <authorList>
            <person name="Bekaert M."/>
        </authorList>
    </citation>
    <scope>NUCLEOTIDE SEQUENCE</scope>
</reference>
<dbReference type="AlphaFoldDB" id="A0A8S3QUU2"/>
<evidence type="ECO:0000313" key="3">
    <source>
        <dbReference type="Proteomes" id="UP000683360"/>
    </source>
</evidence>
<evidence type="ECO:0000313" key="2">
    <source>
        <dbReference type="EMBL" id="CAG2198125.1"/>
    </source>
</evidence>